<sequence length="383" mass="42239">MKGFTTLDRYVIRQLFVALAASTGGLAALIWLTQSLRFVSLVVDRGLSLRVFIELTSMMIPSFVAVVLPITTFIVTLFMYQRLAGDRELTVMRAAGLSPFALARPGLVCASFATALTFLLNLWIVPVSYRDFRQFEFQIRNKMAAFMLQEGVFTRVSDVMTVYVRERDHDGTLRGIVVEDDRVANSRATILAKRGTMLLVNDQPRVVLFEGSRQEIDPKTGRLTMLLFDRNALDLTSNKDNQVRYRDAAEMSLHELLSPNPHEVSNRDRGKLAVEGWRRITSPFTAFSFAMIGLVAVLQGAFSRHGNISRPLFAVVTVVALLALNLLLQNLASRNTALIPLILIEAAVPGLICAAMLFASAISSSGSNVTRLGASRDASPAAR</sequence>
<dbReference type="NCBIfam" id="TIGR04407">
    <property type="entry name" value="LptF_YjgP"/>
    <property type="match status" value="1"/>
</dbReference>
<protein>
    <submittedName>
        <fullName evidence="7">Uncharacterized protein</fullName>
    </submittedName>
</protein>
<reference evidence="7 8" key="1">
    <citation type="submission" date="2019-07" db="EMBL/GenBank/DDBJ databases">
        <title>Whole genome shotgun sequence of Acetobacter nitrogenifigens NBRC 105050.</title>
        <authorList>
            <person name="Hosoyama A."/>
            <person name="Uohara A."/>
            <person name="Ohji S."/>
            <person name="Ichikawa N."/>
        </authorList>
    </citation>
    <scope>NUCLEOTIDE SEQUENCE [LARGE SCALE GENOMIC DNA]</scope>
    <source>
        <strain evidence="7 8">NBRC 105050</strain>
    </source>
</reference>
<feature type="transmembrane region" description="Helical" evidence="6">
    <location>
        <begin position="340"/>
        <end position="362"/>
    </location>
</feature>
<evidence type="ECO:0000313" key="7">
    <source>
        <dbReference type="EMBL" id="GEN58221.1"/>
    </source>
</evidence>
<keyword evidence="2" id="KW-1003">Cell membrane</keyword>
<keyword evidence="3 6" id="KW-0812">Transmembrane</keyword>
<dbReference type="GO" id="GO:0055085">
    <property type="term" value="P:transmembrane transport"/>
    <property type="evidence" value="ECO:0007669"/>
    <property type="project" value="InterPro"/>
</dbReference>
<evidence type="ECO:0000313" key="8">
    <source>
        <dbReference type="Proteomes" id="UP000321635"/>
    </source>
</evidence>
<dbReference type="Proteomes" id="UP000321635">
    <property type="component" value="Unassembled WGS sequence"/>
</dbReference>
<feature type="transmembrane region" description="Helical" evidence="6">
    <location>
        <begin position="52"/>
        <end position="80"/>
    </location>
</feature>
<evidence type="ECO:0000256" key="1">
    <source>
        <dbReference type="ARBA" id="ARBA00004651"/>
    </source>
</evidence>
<proteinExistence type="predicted"/>
<dbReference type="PANTHER" id="PTHR33529">
    <property type="entry name" value="SLR0882 PROTEIN-RELATED"/>
    <property type="match status" value="1"/>
</dbReference>
<dbReference type="InterPro" id="IPR005495">
    <property type="entry name" value="LptG/LptF_permease"/>
</dbReference>
<name>A0A511X5J7_9PROT</name>
<feature type="transmembrane region" description="Helical" evidence="6">
    <location>
        <begin position="12"/>
        <end position="32"/>
    </location>
</feature>
<evidence type="ECO:0000256" key="4">
    <source>
        <dbReference type="ARBA" id="ARBA00022989"/>
    </source>
</evidence>
<evidence type="ECO:0000256" key="2">
    <source>
        <dbReference type="ARBA" id="ARBA00022475"/>
    </source>
</evidence>
<comment type="subcellular location">
    <subcellularLocation>
        <location evidence="1">Cell membrane</location>
        <topology evidence="1">Multi-pass membrane protein</topology>
    </subcellularLocation>
</comment>
<gene>
    <name evidence="7" type="ORF">ANI02nite_01050</name>
</gene>
<dbReference type="RefSeq" id="WP_084440272.1">
    <property type="nucleotide sequence ID" value="NZ_AUBI01000001.1"/>
</dbReference>
<feature type="transmembrane region" description="Helical" evidence="6">
    <location>
        <begin position="308"/>
        <end position="328"/>
    </location>
</feature>
<accession>A0A511X5J7</accession>
<dbReference type="EMBL" id="BJYF01000001">
    <property type="protein sequence ID" value="GEN58221.1"/>
    <property type="molecule type" value="Genomic_DNA"/>
</dbReference>
<evidence type="ECO:0000256" key="5">
    <source>
        <dbReference type="ARBA" id="ARBA00023136"/>
    </source>
</evidence>
<keyword evidence="4 6" id="KW-1133">Transmembrane helix</keyword>
<dbReference type="InterPro" id="IPR030922">
    <property type="entry name" value="LptF"/>
</dbReference>
<feature type="transmembrane region" description="Helical" evidence="6">
    <location>
        <begin position="284"/>
        <end position="302"/>
    </location>
</feature>
<organism evidence="7 8">
    <name type="scientific">Acetobacter nitrogenifigens DSM 23921 = NBRC 105050</name>
    <dbReference type="NCBI Taxonomy" id="1120919"/>
    <lineage>
        <taxon>Bacteria</taxon>
        <taxon>Pseudomonadati</taxon>
        <taxon>Pseudomonadota</taxon>
        <taxon>Alphaproteobacteria</taxon>
        <taxon>Acetobacterales</taxon>
        <taxon>Acetobacteraceae</taxon>
        <taxon>Acetobacter</taxon>
    </lineage>
</organism>
<keyword evidence="5 6" id="KW-0472">Membrane</keyword>
<dbReference type="OrthoDB" id="8477889at2"/>
<dbReference type="STRING" id="1120919.GCA_000429165_00111"/>
<dbReference type="Pfam" id="PF03739">
    <property type="entry name" value="LptF_LptG"/>
    <property type="match status" value="1"/>
</dbReference>
<evidence type="ECO:0000256" key="6">
    <source>
        <dbReference type="SAM" id="Phobius"/>
    </source>
</evidence>
<evidence type="ECO:0000256" key="3">
    <source>
        <dbReference type="ARBA" id="ARBA00022692"/>
    </source>
</evidence>
<comment type="caution">
    <text evidence="7">The sequence shown here is derived from an EMBL/GenBank/DDBJ whole genome shotgun (WGS) entry which is preliminary data.</text>
</comment>
<dbReference type="AlphaFoldDB" id="A0A511X5J7"/>
<feature type="transmembrane region" description="Helical" evidence="6">
    <location>
        <begin position="100"/>
        <end position="124"/>
    </location>
</feature>
<dbReference type="GO" id="GO:0043190">
    <property type="term" value="C:ATP-binding cassette (ABC) transporter complex"/>
    <property type="evidence" value="ECO:0007669"/>
    <property type="project" value="InterPro"/>
</dbReference>
<dbReference type="PANTHER" id="PTHR33529:SF6">
    <property type="entry name" value="YJGP_YJGQ FAMILY PERMEASE"/>
    <property type="match status" value="1"/>
</dbReference>
<dbReference type="GO" id="GO:0015920">
    <property type="term" value="P:lipopolysaccharide transport"/>
    <property type="evidence" value="ECO:0007669"/>
    <property type="project" value="TreeGrafter"/>
</dbReference>
<keyword evidence="8" id="KW-1185">Reference proteome</keyword>